<organism evidence="3 4">
    <name type="scientific">Moniliophthora roreri</name>
    <name type="common">Frosty pod rot fungus</name>
    <name type="synonym">Monilia roreri</name>
    <dbReference type="NCBI Taxonomy" id="221103"/>
    <lineage>
        <taxon>Eukaryota</taxon>
        <taxon>Fungi</taxon>
        <taxon>Dikarya</taxon>
        <taxon>Basidiomycota</taxon>
        <taxon>Agaricomycotina</taxon>
        <taxon>Agaricomycetes</taxon>
        <taxon>Agaricomycetidae</taxon>
        <taxon>Agaricales</taxon>
        <taxon>Marasmiineae</taxon>
        <taxon>Marasmiaceae</taxon>
        <taxon>Moniliophthora</taxon>
    </lineage>
</organism>
<feature type="compositionally biased region" description="Low complexity" evidence="1">
    <location>
        <begin position="164"/>
        <end position="177"/>
    </location>
</feature>
<accession>A0A0W0FIS9</accession>
<proteinExistence type="predicted"/>
<dbReference type="eggNOG" id="ENOG502R0JT">
    <property type="taxonomic scope" value="Eukaryota"/>
</dbReference>
<evidence type="ECO:0000259" key="2">
    <source>
        <dbReference type="Pfam" id="PF20236"/>
    </source>
</evidence>
<comment type="caution">
    <text evidence="3">The sequence shown here is derived from an EMBL/GenBank/DDBJ whole genome shotgun (WGS) entry which is preliminary data.</text>
</comment>
<dbReference type="Pfam" id="PF20236">
    <property type="entry name" value="DUF6593"/>
    <property type="match status" value="1"/>
</dbReference>
<feature type="region of interest" description="Disordered" evidence="1">
    <location>
        <begin position="158"/>
        <end position="177"/>
    </location>
</feature>
<dbReference type="Proteomes" id="UP000054988">
    <property type="component" value="Unassembled WGS sequence"/>
</dbReference>
<gene>
    <name evidence="3" type="ORF">WG66_11160</name>
</gene>
<reference evidence="3 4" key="1">
    <citation type="submission" date="2015-12" db="EMBL/GenBank/DDBJ databases">
        <title>Draft genome sequence of Moniliophthora roreri, the causal agent of frosty pod rot of cacao.</title>
        <authorList>
            <person name="Aime M.C."/>
            <person name="Diaz-Valderrama J.R."/>
            <person name="Kijpornyongpan T."/>
            <person name="Phillips-Mora W."/>
        </authorList>
    </citation>
    <scope>NUCLEOTIDE SEQUENCE [LARGE SCALE GENOMIC DNA]</scope>
    <source>
        <strain evidence="3 4">MCA 2952</strain>
    </source>
</reference>
<dbReference type="EMBL" id="LATX01001919">
    <property type="protein sequence ID" value="KTB36206.1"/>
    <property type="molecule type" value="Genomic_DNA"/>
</dbReference>
<dbReference type="AlphaFoldDB" id="A0A0W0FIS9"/>
<protein>
    <recommendedName>
        <fullName evidence="2">DUF6593 domain-containing protein</fullName>
    </recommendedName>
</protein>
<dbReference type="InterPro" id="IPR046528">
    <property type="entry name" value="DUF6593"/>
</dbReference>
<evidence type="ECO:0000256" key="1">
    <source>
        <dbReference type="SAM" id="MobiDB-lite"/>
    </source>
</evidence>
<feature type="domain" description="DUF6593" evidence="2">
    <location>
        <begin position="8"/>
        <end position="158"/>
    </location>
</feature>
<name>A0A0W0FIS9_MONRR</name>
<evidence type="ECO:0000313" key="4">
    <source>
        <dbReference type="Proteomes" id="UP000054988"/>
    </source>
</evidence>
<evidence type="ECO:0000313" key="3">
    <source>
        <dbReference type="EMBL" id="KTB36206.1"/>
    </source>
</evidence>
<sequence>MDLLLSKDSVRNCTITLLTGQPVYQVSTPSRFFHTETTTIKRFKGNQVHDMAVIERHDFHDDVCQVWGRDIVPKSDGCFSSGRSFTASDSQKYTWKMKCDRAVLRDQFDNTIAAFEKSHTGFFSGNPSQAKISISQAGLSIADELIATFVLVEQKDRESRKANGADAAGAAASAAAG</sequence>